<comment type="caution">
    <text evidence="2">The sequence shown here is derived from an EMBL/GenBank/DDBJ whole genome shotgun (WGS) entry which is preliminary data.</text>
</comment>
<organism evidence="2 3">
    <name type="scientific">Ensete ventricosum</name>
    <name type="common">Abyssinian banana</name>
    <name type="synonym">Musa ensete</name>
    <dbReference type="NCBI Taxonomy" id="4639"/>
    <lineage>
        <taxon>Eukaryota</taxon>
        <taxon>Viridiplantae</taxon>
        <taxon>Streptophyta</taxon>
        <taxon>Embryophyta</taxon>
        <taxon>Tracheophyta</taxon>
        <taxon>Spermatophyta</taxon>
        <taxon>Magnoliopsida</taxon>
        <taxon>Liliopsida</taxon>
        <taxon>Zingiberales</taxon>
        <taxon>Musaceae</taxon>
        <taxon>Ensete</taxon>
    </lineage>
</organism>
<evidence type="ECO:0000256" key="1">
    <source>
        <dbReference type="SAM" id="SignalP"/>
    </source>
</evidence>
<keyword evidence="1" id="KW-0732">Signal</keyword>
<gene>
    <name evidence="2" type="ORF">B296_00014379</name>
</gene>
<accession>A0A426YTA5</accession>
<reference evidence="2 3" key="1">
    <citation type="journal article" date="2014" name="Agronomy (Basel)">
        <title>A Draft Genome Sequence for Ensete ventricosum, the Drought-Tolerant Tree Against Hunger.</title>
        <authorList>
            <person name="Harrison J."/>
            <person name="Moore K.A."/>
            <person name="Paszkiewicz K."/>
            <person name="Jones T."/>
            <person name="Grant M."/>
            <person name="Ambacheew D."/>
            <person name="Muzemil S."/>
            <person name="Studholme D.J."/>
        </authorList>
    </citation>
    <scope>NUCLEOTIDE SEQUENCE [LARGE SCALE GENOMIC DNA]</scope>
</reference>
<evidence type="ECO:0000313" key="3">
    <source>
        <dbReference type="Proteomes" id="UP000287651"/>
    </source>
</evidence>
<feature type="signal peptide" evidence="1">
    <location>
        <begin position="1"/>
        <end position="23"/>
    </location>
</feature>
<evidence type="ECO:0008006" key="4">
    <source>
        <dbReference type="Google" id="ProtNLM"/>
    </source>
</evidence>
<dbReference type="EMBL" id="AMZH03010321">
    <property type="protein sequence ID" value="RRT54973.1"/>
    <property type="molecule type" value="Genomic_DNA"/>
</dbReference>
<protein>
    <recommendedName>
        <fullName evidence="4">Secreted protein</fullName>
    </recommendedName>
</protein>
<feature type="chain" id="PRO_5019391688" description="Secreted protein" evidence="1">
    <location>
        <begin position="24"/>
        <end position="76"/>
    </location>
</feature>
<name>A0A426YTA5_ENSVE</name>
<dbReference type="Proteomes" id="UP000287651">
    <property type="component" value="Unassembled WGS sequence"/>
</dbReference>
<proteinExistence type="predicted"/>
<evidence type="ECO:0000313" key="2">
    <source>
        <dbReference type="EMBL" id="RRT54973.1"/>
    </source>
</evidence>
<dbReference type="AlphaFoldDB" id="A0A426YTA5"/>
<sequence>MASRGVTLVLCALWFNRSSWIRAKEIAAIRVYGCRALTSPRIFNFRSSMKDFATFDQKVARKKERSCHITESTEAI</sequence>